<dbReference type="AlphaFoldDB" id="A0A1G9CMD8"/>
<dbReference type="RefSeq" id="WP_091471562.1">
    <property type="nucleotide sequence ID" value="NZ_FNFX01000003.1"/>
</dbReference>
<dbReference type="Proteomes" id="UP000198629">
    <property type="component" value="Unassembled WGS sequence"/>
</dbReference>
<organism evidence="1 2">
    <name type="scientific">Methylophilus rhizosphaerae</name>
    <dbReference type="NCBI Taxonomy" id="492660"/>
    <lineage>
        <taxon>Bacteria</taxon>
        <taxon>Pseudomonadati</taxon>
        <taxon>Pseudomonadota</taxon>
        <taxon>Betaproteobacteria</taxon>
        <taxon>Nitrosomonadales</taxon>
        <taxon>Methylophilaceae</taxon>
        <taxon>Methylophilus</taxon>
    </lineage>
</organism>
<name>A0A1G9CMD8_9PROT</name>
<reference evidence="2" key="1">
    <citation type="submission" date="2016-10" db="EMBL/GenBank/DDBJ databases">
        <authorList>
            <person name="Varghese N."/>
            <person name="Submissions S."/>
        </authorList>
    </citation>
    <scope>NUCLEOTIDE SEQUENCE [LARGE SCALE GENOMIC DNA]</scope>
    <source>
        <strain evidence="2">CBMB127</strain>
    </source>
</reference>
<accession>A0A1G9CMD8</accession>
<sequence>MKKTKNKIMTVAAVAGFIIYLLINSFTNGEKFDLGKETLSADTEGRSSKEATKKIFDQIELNPNIVKNSR</sequence>
<gene>
    <name evidence="1" type="ORF">SAMN05192566_1531</name>
</gene>
<dbReference type="STRING" id="492660.SAMN05192566_1531"/>
<keyword evidence="2" id="KW-1185">Reference proteome</keyword>
<evidence type="ECO:0000313" key="2">
    <source>
        <dbReference type="Proteomes" id="UP000198629"/>
    </source>
</evidence>
<protein>
    <submittedName>
        <fullName evidence="1">Uncharacterized protein</fullName>
    </submittedName>
</protein>
<proteinExistence type="predicted"/>
<dbReference type="EMBL" id="FNFX01000003">
    <property type="protein sequence ID" value="SDK52778.1"/>
    <property type="molecule type" value="Genomic_DNA"/>
</dbReference>
<evidence type="ECO:0000313" key="1">
    <source>
        <dbReference type="EMBL" id="SDK52778.1"/>
    </source>
</evidence>